<reference evidence="5" key="1">
    <citation type="submission" date="2020-03" db="EMBL/GenBank/DDBJ databases">
        <title>Draft sequencing of Paenibacilllus sp. S3N08.</title>
        <authorList>
            <person name="Kim D.-U."/>
        </authorList>
    </citation>
    <scope>NUCLEOTIDE SEQUENCE</scope>
    <source>
        <strain evidence="5">S3N08</strain>
    </source>
</reference>
<evidence type="ECO:0000259" key="2">
    <source>
        <dbReference type="PROSITE" id="PS50113"/>
    </source>
</evidence>
<dbReference type="InterPro" id="IPR035919">
    <property type="entry name" value="EAL_sf"/>
</dbReference>
<dbReference type="CDD" id="cd00130">
    <property type="entry name" value="PAS"/>
    <property type="match status" value="1"/>
</dbReference>
<proteinExistence type="predicted"/>
<evidence type="ECO:0000259" key="3">
    <source>
        <dbReference type="PROSITE" id="PS50883"/>
    </source>
</evidence>
<dbReference type="InterPro" id="IPR000160">
    <property type="entry name" value="GGDEF_dom"/>
</dbReference>
<dbReference type="Pfam" id="PF13426">
    <property type="entry name" value="PAS_9"/>
    <property type="match status" value="1"/>
</dbReference>
<dbReference type="InterPro" id="IPR029787">
    <property type="entry name" value="Nucleotide_cyclase"/>
</dbReference>
<dbReference type="InterPro" id="IPR035965">
    <property type="entry name" value="PAS-like_dom_sf"/>
</dbReference>
<feature type="domain" description="EAL" evidence="3">
    <location>
        <begin position="306"/>
        <end position="560"/>
    </location>
</feature>
<accession>A0ABX0J9F6</accession>
<dbReference type="PROSITE" id="PS50887">
    <property type="entry name" value="GGDEF"/>
    <property type="match status" value="1"/>
</dbReference>
<dbReference type="PROSITE" id="PS50113">
    <property type="entry name" value="PAC"/>
    <property type="match status" value="1"/>
</dbReference>
<organism evidence="5 6">
    <name type="scientific">Paenibacillus agricola</name>
    <dbReference type="NCBI Taxonomy" id="2716264"/>
    <lineage>
        <taxon>Bacteria</taxon>
        <taxon>Bacillati</taxon>
        <taxon>Bacillota</taxon>
        <taxon>Bacilli</taxon>
        <taxon>Bacillales</taxon>
        <taxon>Paenibacillaceae</taxon>
        <taxon>Paenibacillus</taxon>
    </lineage>
</organism>
<dbReference type="InterPro" id="IPR043128">
    <property type="entry name" value="Rev_trsase/Diguanyl_cyclase"/>
</dbReference>
<dbReference type="PROSITE" id="PS50112">
    <property type="entry name" value="PAS"/>
    <property type="match status" value="1"/>
</dbReference>
<comment type="caution">
    <text evidence="5">The sequence shown here is derived from an EMBL/GenBank/DDBJ whole genome shotgun (WGS) entry which is preliminary data.</text>
</comment>
<protein>
    <submittedName>
        <fullName evidence="5">EAL domain-containing protein</fullName>
    </submittedName>
</protein>
<dbReference type="PANTHER" id="PTHR44757">
    <property type="entry name" value="DIGUANYLATE CYCLASE DGCP"/>
    <property type="match status" value="1"/>
</dbReference>
<dbReference type="SUPFAM" id="SSF55785">
    <property type="entry name" value="PYP-like sensor domain (PAS domain)"/>
    <property type="match status" value="1"/>
</dbReference>
<sequence length="562" mass="63913">MEPSELWTSLIQQPLFLHSGDAMLLLDENGNVVQFNEESSRLLGIQIVEMLSHPFKLLLKPDDGNSFMSHLQGALRGLSSNMEVDFSQSSGQSLQLSLRLIPVESSGGKFVYLVLRDITDLKRALQLIEHMAYHDTLTGLPNRTMFQIQLTQLIAASFNKSVEQHFAVLLIDLDRFHIVSDSLGHNLADLLIKQVSDRMQMLVGSEHIVSRLGNHEFAVLFKNIESTHSIVEKARKFHEKLLSPFFIRDREIIVVGNIGLAFYPQDGLDMNGLLLHAATVQVMEKENGEGMYTLQHEDFTMKALKRLEFEHDLRKAVEQDEFELFYQPQYDIQNNKLVGVEALIRWFHPKHGMVSPAEFIPLAEETGLIVPIGEWVLRTACLQNKAWQTAGYEKLSVSVNLSLRQFQKHSLIGDIVKILKETGLDPSYLELEITESMAMDNVERVINKLNELKDLGIQISMDDFGTGYSSLQYLRKLPLHKLKIDQSFIRGINEDHDNAAIVTTIIAMANHLRMEVVAEGVETIQDLQFLLQQNCQHAQGYYFSKPLPAGQFERILLKKEPL</sequence>
<dbReference type="PROSITE" id="PS50883">
    <property type="entry name" value="EAL"/>
    <property type="match status" value="1"/>
</dbReference>
<keyword evidence="6" id="KW-1185">Reference proteome</keyword>
<feature type="domain" description="PAS" evidence="1">
    <location>
        <begin position="21"/>
        <end position="78"/>
    </location>
</feature>
<evidence type="ECO:0000259" key="4">
    <source>
        <dbReference type="PROSITE" id="PS50887"/>
    </source>
</evidence>
<evidence type="ECO:0000313" key="5">
    <source>
        <dbReference type="EMBL" id="NHN30641.1"/>
    </source>
</evidence>
<dbReference type="Gene3D" id="3.20.20.450">
    <property type="entry name" value="EAL domain"/>
    <property type="match status" value="1"/>
</dbReference>
<dbReference type="NCBIfam" id="TIGR00254">
    <property type="entry name" value="GGDEF"/>
    <property type="match status" value="1"/>
</dbReference>
<feature type="domain" description="PAC" evidence="2">
    <location>
        <begin position="80"/>
        <end position="130"/>
    </location>
</feature>
<dbReference type="Pfam" id="PF00990">
    <property type="entry name" value="GGDEF"/>
    <property type="match status" value="1"/>
</dbReference>
<dbReference type="InterPro" id="IPR001633">
    <property type="entry name" value="EAL_dom"/>
</dbReference>
<dbReference type="CDD" id="cd01948">
    <property type="entry name" value="EAL"/>
    <property type="match status" value="1"/>
</dbReference>
<dbReference type="PANTHER" id="PTHR44757:SF2">
    <property type="entry name" value="BIOFILM ARCHITECTURE MAINTENANCE PROTEIN MBAA"/>
    <property type="match status" value="1"/>
</dbReference>
<evidence type="ECO:0000313" key="6">
    <source>
        <dbReference type="Proteomes" id="UP001165962"/>
    </source>
</evidence>
<dbReference type="NCBIfam" id="TIGR00229">
    <property type="entry name" value="sensory_box"/>
    <property type="match status" value="1"/>
</dbReference>
<dbReference type="Gene3D" id="3.30.70.270">
    <property type="match status" value="1"/>
</dbReference>
<dbReference type="SMART" id="SM00091">
    <property type="entry name" value="PAS"/>
    <property type="match status" value="1"/>
</dbReference>
<dbReference type="Proteomes" id="UP001165962">
    <property type="component" value="Unassembled WGS sequence"/>
</dbReference>
<name>A0ABX0J9F6_9BACL</name>
<dbReference type="Pfam" id="PF00563">
    <property type="entry name" value="EAL"/>
    <property type="match status" value="1"/>
</dbReference>
<dbReference type="InterPro" id="IPR000700">
    <property type="entry name" value="PAS-assoc_C"/>
</dbReference>
<dbReference type="SUPFAM" id="SSF141868">
    <property type="entry name" value="EAL domain-like"/>
    <property type="match status" value="1"/>
</dbReference>
<gene>
    <name evidence="5" type="ORF">G9U52_12440</name>
</gene>
<dbReference type="InterPro" id="IPR000014">
    <property type="entry name" value="PAS"/>
</dbReference>
<dbReference type="SUPFAM" id="SSF55073">
    <property type="entry name" value="Nucleotide cyclase"/>
    <property type="match status" value="1"/>
</dbReference>
<dbReference type="RefSeq" id="WP_166149920.1">
    <property type="nucleotide sequence ID" value="NZ_JAAOIW010000004.1"/>
</dbReference>
<evidence type="ECO:0000259" key="1">
    <source>
        <dbReference type="PROSITE" id="PS50112"/>
    </source>
</evidence>
<dbReference type="Gene3D" id="3.30.450.20">
    <property type="entry name" value="PAS domain"/>
    <property type="match status" value="1"/>
</dbReference>
<feature type="domain" description="GGDEF" evidence="4">
    <location>
        <begin position="164"/>
        <end position="297"/>
    </location>
</feature>
<dbReference type="SMART" id="SM00052">
    <property type="entry name" value="EAL"/>
    <property type="match status" value="1"/>
</dbReference>
<dbReference type="SMART" id="SM00267">
    <property type="entry name" value="GGDEF"/>
    <property type="match status" value="1"/>
</dbReference>
<dbReference type="CDD" id="cd01949">
    <property type="entry name" value="GGDEF"/>
    <property type="match status" value="1"/>
</dbReference>
<dbReference type="InterPro" id="IPR052155">
    <property type="entry name" value="Biofilm_reg_signaling"/>
</dbReference>
<dbReference type="EMBL" id="JAAOIW010000004">
    <property type="protein sequence ID" value="NHN30641.1"/>
    <property type="molecule type" value="Genomic_DNA"/>
</dbReference>